<evidence type="ECO:0000256" key="5">
    <source>
        <dbReference type="ARBA" id="ARBA00022519"/>
    </source>
</evidence>
<evidence type="ECO:0000259" key="11">
    <source>
        <dbReference type="Pfam" id="PF26002"/>
    </source>
</evidence>
<feature type="domain" description="AprE-like beta-barrel" evidence="11">
    <location>
        <begin position="341"/>
        <end position="436"/>
    </location>
</feature>
<evidence type="ECO:0000256" key="1">
    <source>
        <dbReference type="ARBA" id="ARBA00004377"/>
    </source>
</evidence>
<gene>
    <name evidence="12" type="ORF">AT959_18845</name>
</gene>
<dbReference type="GO" id="GO:0009306">
    <property type="term" value="P:protein secretion"/>
    <property type="evidence" value="ECO:0007669"/>
    <property type="project" value="InterPro"/>
</dbReference>
<sequence>MPPHEFYSEPFMKNLFPKAEAAPLDFSPPLLRLQEAPPNPLGRKVLWSLLALLLALLLGALIGKLDIVAVAEGKLIPESYVKIVQPAESGIVKDILIKEGQSVKANQVLMRMDALISEADSKSIDADYQRKRLALRRIEAELTGQSFKTQTDDRPQLAQEIAAQYRANRSALEAALAEERSRLIKARQDMAAAEQVKKKLEEVLPHYRNQDQAYEKLVKDGFAGSLMGSDKKRERLEKEQELQTQGFLIESAKANILQSEKKLAQIDSDYRRQLHAERNDIQGQFDKLAQEMTKQSHKQSLLELKAPQEGVVKDLATHTAGTVVQPGTILLTLVPKDEILRAEVWVSNEDIGFVREGQPVKLKFAAFPFQKYGMVEGTVEHVSADAADSNTAGQNDPNKKIQPLLYKALVRLKDMALNMDGQRFALSAGMQTNAEIWLGNRTVMEYLLSPVRKAWHEAARER</sequence>
<accession>A0A133XD83</accession>
<keyword evidence="10" id="KW-0175">Coiled coil</keyword>
<evidence type="ECO:0000256" key="7">
    <source>
        <dbReference type="ARBA" id="ARBA00022989"/>
    </source>
</evidence>
<dbReference type="SUPFAM" id="SSF111369">
    <property type="entry name" value="HlyD-like secretion proteins"/>
    <property type="match status" value="1"/>
</dbReference>
<protein>
    <recommendedName>
        <fullName evidence="9">Membrane fusion protein (MFP) family protein</fullName>
    </recommendedName>
</protein>
<dbReference type="PROSITE" id="PS00543">
    <property type="entry name" value="HLYD_FAMILY"/>
    <property type="match status" value="1"/>
</dbReference>
<dbReference type="InterPro" id="IPR010129">
    <property type="entry name" value="T1SS_HlyD"/>
</dbReference>
<evidence type="ECO:0000256" key="6">
    <source>
        <dbReference type="ARBA" id="ARBA00022692"/>
    </source>
</evidence>
<keyword evidence="7" id="KW-1133">Transmembrane helix</keyword>
<feature type="coiled-coil region" evidence="10">
    <location>
        <begin position="249"/>
        <end position="291"/>
    </location>
</feature>
<dbReference type="STRING" id="281362.AT959_18845"/>
<evidence type="ECO:0000256" key="8">
    <source>
        <dbReference type="ARBA" id="ARBA00023136"/>
    </source>
</evidence>
<dbReference type="NCBIfam" id="TIGR01843">
    <property type="entry name" value="type_I_hlyD"/>
    <property type="match status" value="1"/>
</dbReference>
<feature type="coiled-coil region" evidence="10">
    <location>
        <begin position="162"/>
        <end position="210"/>
    </location>
</feature>
<dbReference type="Gene3D" id="2.40.30.170">
    <property type="match status" value="1"/>
</dbReference>
<dbReference type="PRINTS" id="PR01490">
    <property type="entry name" value="RTXTOXIND"/>
</dbReference>
<comment type="similarity">
    <text evidence="2 9">Belongs to the membrane fusion protein (MFP) (TC 8.A.1) family.</text>
</comment>
<dbReference type="Proteomes" id="UP000070186">
    <property type="component" value="Unassembled WGS sequence"/>
</dbReference>
<keyword evidence="4 9" id="KW-1003">Cell membrane</keyword>
<name>A0A133XD83_9RHOO</name>
<keyword evidence="13" id="KW-1185">Reference proteome</keyword>
<dbReference type="InterPro" id="IPR058982">
    <property type="entry name" value="Beta-barrel_AprE"/>
</dbReference>
<dbReference type="PANTHER" id="PTHR30386">
    <property type="entry name" value="MEMBRANE FUSION SUBUNIT OF EMRAB-TOLC MULTIDRUG EFFLUX PUMP"/>
    <property type="match status" value="1"/>
</dbReference>
<reference evidence="12 13" key="1">
    <citation type="submission" date="2015-12" db="EMBL/GenBank/DDBJ databases">
        <title>Nitrous oxide reduction kinetics distinguish bacteria harboring typical versus atypical NosZ.</title>
        <authorList>
            <person name="Yoon S."/>
            <person name="Nissen S."/>
            <person name="Park D."/>
            <person name="Sanford R.A."/>
            <person name="Loeffler F.E."/>
        </authorList>
    </citation>
    <scope>NUCLEOTIDE SEQUENCE [LARGE SCALE GENOMIC DNA]</scope>
    <source>
        <strain evidence="12 13">ATCC BAA-841</strain>
    </source>
</reference>
<evidence type="ECO:0000313" key="13">
    <source>
        <dbReference type="Proteomes" id="UP000070186"/>
    </source>
</evidence>
<evidence type="ECO:0000256" key="2">
    <source>
        <dbReference type="ARBA" id="ARBA00009477"/>
    </source>
</evidence>
<dbReference type="InterPro" id="IPR050739">
    <property type="entry name" value="MFP"/>
</dbReference>
<dbReference type="AlphaFoldDB" id="A0A133XD83"/>
<dbReference type="Gene3D" id="2.40.50.100">
    <property type="match status" value="1"/>
</dbReference>
<dbReference type="EMBL" id="LODL01000040">
    <property type="protein sequence ID" value="KXB28891.1"/>
    <property type="molecule type" value="Genomic_DNA"/>
</dbReference>
<organism evidence="12 13">
    <name type="scientific">Dechloromonas denitrificans</name>
    <dbReference type="NCBI Taxonomy" id="281362"/>
    <lineage>
        <taxon>Bacteria</taxon>
        <taxon>Pseudomonadati</taxon>
        <taxon>Pseudomonadota</taxon>
        <taxon>Betaproteobacteria</taxon>
        <taxon>Rhodocyclales</taxon>
        <taxon>Azonexaceae</taxon>
        <taxon>Dechloromonas</taxon>
    </lineage>
</organism>
<dbReference type="InterPro" id="IPR006144">
    <property type="entry name" value="Secretion_HlyD_CS"/>
</dbReference>
<proteinExistence type="inferred from homology"/>
<dbReference type="Pfam" id="PF26002">
    <property type="entry name" value="Beta-barrel_AprE"/>
    <property type="match status" value="1"/>
</dbReference>
<evidence type="ECO:0000256" key="4">
    <source>
        <dbReference type="ARBA" id="ARBA00022475"/>
    </source>
</evidence>
<comment type="caution">
    <text evidence="12">The sequence shown here is derived from an EMBL/GenBank/DDBJ whole genome shotgun (WGS) entry which is preliminary data.</text>
</comment>
<keyword evidence="3 9" id="KW-0813">Transport</keyword>
<dbReference type="PANTHER" id="PTHR30386:SF27">
    <property type="entry name" value="MEMBRANE FUSION PROTEIN (MFP) FAMILY PROTEIN"/>
    <property type="match status" value="1"/>
</dbReference>
<evidence type="ECO:0000256" key="9">
    <source>
        <dbReference type="RuleBase" id="RU365093"/>
    </source>
</evidence>
<dbReference type="GO" id="GO:0005886">
    <property type="term" value="C:plasma membrane"/>
    <property type="evidence" value="ECO:0007669"/>
    <property type="project" value="UniProtKB-SubCell"/>
</dbReference>
<evidence type="ECO:0000256" key="10">
    <source>
        <dbReference type="SAM" id="Coils"/>
    </source>
</evidence>
<evidence type="ECO:0000313" key="12">
    <source>
        <dbReference type="EMBL" id="KXB28891.1"/>
    </source>
</evidence>
<keyword evidence="6" id="KW-0812">Transmembrane</keyword>
<keyword evidence="8" id="KW-0472">Membrane</keyword>
<keyword evidence="5 9" id="KW-0997">Cell inner membrane</keyword>
<comment type="subcellular location">
    <subcellularLocation>
        <location evidence="1 9">Cell inner membrane</location>
        <topology evidence="1 9">Single-pass membrane protein</topology>
    </subcellularLocation>
</comment>
<evidence type="ECO:0000256" key="3">
    <source>
        <dbReference type="ARBA" id="ARBA00022448"/>
    </source>
</evidence>